<name>A0AAX1EH94_9GAMM</name>
<protein>
    <recommendedName>
        <fullName evidence="4">Secreted endonuclease</fullName>
    </recommendedName>
</protein>
<reference evidence="2 3" key="1">
    <citation type="submission" date="2019-03" db="EMBL/GenBank/DDBJ databases">
        <title>Diverse conjugative elements silence natural transformation in Legionella species.</title>
        <authorList>
            <person name="Durieux I."/>
            <person name="Ginevra C."/>
            <person name="Attaiech L."/>
            <person name="Picq K."/>
            <person name="Juan P.A."/>
            <person name="Jarraud S."/>
            <person name="Charpentier X."/>
        </authorList>
    </citation>
    <scope>NUCLEOTIDE SEQUENCE [LARGE SCALE GENOMIC DNA]</scope>
    <source>
        <strain evidence="2 3">HL-0427-4011</strain>
    </source>
</reference>
<dbReference type="AlphaFoldDB" id="A0AAX1EH94"/>
<dbReference type="EMBL" id="CP038254">
    <property type="protein sequence ID" value="QBR84397.1"/>
    <property type="molecule type" value="Genomic_DNA"/>
</dbReference>
<organism evidence="2 3">
    <name type="scientific">Legionella israelensis</name>
    <dbReference type="NCBI Taxonomy" id="454"/>
    <lineage>
        <taxon>Bacteria</taxon>
        <taxon>Pseudomonadati</taxon>
        <taxon>Pseudomonadota</taxon>
        <taxon>Gammaproteobacteria</taxon>
        <taxon>Legionellales</taxon>
        <taxon>Legionellaceae</taxon>
        <taxon>Legionella</taxon>
    </lineage>
</organism>
<feature type="chain" id="PRO_5043679254" description="Secreted endonuclease" evidence="1">
    <location>
        <begin position="19"/>
        <end position="127"/>
    </location>
</feature>
<accession>A0AAX1EH94</accession>
<dbReference type="PROSITE" id="PS51257">
    <property type="entry name" value="PROKAR_LIPOPROTEIN"/>
    <property type="match status" value="1"/>
</dbReference>
<sequence length="127" mass="14607">MKRHLIISLLALIMTACAVKDKQYYQAHPEELQKALMGCPNQSPRYVSCSQLKSIALTFNELASQLQANPQKFGNKILELQQQIAQKKEQLKNNPENKQEIQDALQKKQQELTDRLIMVKLFESPAR</sequence>
<evidence type="ECO:0000256" key="1">
    <source>
        <dbReference type="SAM" id="SignalP"/>
    </source>
</evidence>
<gene>
    <name evidence="2" type="ORF">E3983_08495</name>
</gene>
<evidence type="ECO:0008006" key="4">
    <source>
        <dbReference type="Google" id="ProtNLM"/>
    </source>
</evidence>
<keyword evidence="1" id="KW-0732">Signal</keyword>
<proteinExistence type="predicted"/>
<feature type="signal peptide" evidence="1">
    <location>
        <begin position="1"/>
        <end position="18"/>
    </location>
</feature>
<evidence type="ECO:0000313" key="3">
    <source>
        <dbReference type="Proteomes" id="UP000295517"/>
    </source>
</evidence>
<dbReference type="Proteomes" id="UP000295517">
    <property type="component" value="Chromosome"/>
</dbReference>
<evidence type="ECO:0000313" key="2">
    <source>
        <dbReference type="EMBL" id="QBR84397.1"/>
    </source>
</evidence>